<dbReference type="EMBL" id="KZ084093">
    <property type="protein sequence ID" value="OSD05303.1"/>
    <property type="molecule type" value="Genomic_DNA"/>
</dbReference>
<reference evidence="1 2" key="1">
    <citation type="journal article" date="2015" name="Biotechnol. Biofuels">
        <title>Enhanced degradation of softwood versus hardwood by the white-rot fungus Pycnoporus coccineus.</title>
        <authorList>
            <person name="Couturier M."/>
            <person name="Navarro D."/>
            <person name="Chevret D."/>
            <person name="Henrissat B."/>
            <person name="Piumi F."/>
            <person name="Ruiz-Duenas F.J."/>
            <person name="Martinez A.T."/>
            <person name="Grigoriev I.V."/>
            <person name="Riley R."/>
            <person name="Lipzen A."/>
            <person name="Berrin J.G."/>
            <person name="Master E.R."/>
            <person name="Rosso M.N."/>
        </authorList>
    </citation>
    <scope>NUCLEOTIDE SEQUENCE [LARGE SCALE GENOMIC DNA]</scope>
    <source>
        <strain evidence="1 2">BRFM310</strain>
    </source>
</reference>
<evidence type="ECO:0000313" key="2">
    <source>
        <dbReference type="Proteomes" id="UP000193067"/>
    </source>
</evidence>
<evidence type="ECO:0000313" key="1">
    <source>
        <dbReference type="EMBL" id="OSD05303.1"/>
    </source>
</evidence>
<dbReference type="AlphaFoldDB" id="A0A1Y2IXC3"/>
<sequence length="133" mass="14132">MNGFTAHTISVQVRRALQAELASSSNFEHPSGPYTCSSSISHLLSKFISRKNTTAFTAGKDCGIVCALCTGDVLSGHQHPILPPQFIQSCICGGDTDGELCHRSARNSVIPYTASRLVSSSGPPDNLGEILQR</sequence>
<name>A0A1Y2IXC3_TRAC3</name>
<gene>
    <name evidence="1" type="ORF">PYCCODRAFT_1223147</name>
</gene>
<protein>
    <submittedName>
        <fullName evidence="1">Uncharacterized protein</fullName>
    </submittedName>
</protein>
<keyword evidence="2" id="KW-1185">Reference proteome</keyword>
<organism evidence="1 2">
    <name type="scientific">Trametes coccinea (strain BRFM310)</name>
    <name type="common">Pycnoporus coccineus</name>
    <dbReference type="NCBI Taxonomy" id="1353009"/>
    <lineage>
        <taxon>Eukaryota</taxon>
        <taxon>Fungi</taxon>
        <taxon>Dikarya</taxon>
        <taxon>Basidiomycota</taxon>
        <taxon>Agaricomycotina</taxon>
        <taxon>Agaricomycetes</taxon>
        <taxon>Polyporales</taxon>
        <taxon>Polyporaceae</taxon>
        <taxon>Trametes</taxon>
    </lineage>
</organism>
<accession>A0A1Y2IXC3</accession>
<proteinExistence type="predicted"/>
<dbReference type="Proteomes" id="UP000193067">
    <property type="component" value="Unassembled WGS sequence"/>
</dbReference>